<dbReference type="InterPro" id="IPR001406">
    <property type="entry name" value="PsdUridine_synth_TruA"/>
</dbReference>
<feature type="compositionally biased region" description="Polar residues" evidence="4">
    <location>
        <begin position="1323"/>
        <end position="1337"/>
    </location>
</feature>
<dbReference type="GO" id="GO:0009982">
    <property type="term" value="F:pseudouridine synthase activity"/>
    <property type="evidence" value="ECO:0007669"/>
    <property type="project" value="InterPro"/>
</dbReference>
<dbReference type="InterPro" id="IPR020097">
    <property type="entry name" value="PsdUridine_synth_TruA_a/b_dom"/>
</dbReference>
<dbReference type="SUPFAM" id="SSF55120">
    <property type="entry name" value="Pseudouridine synthase"/>
    <property type="match status" value="2"/>
</dbReference>
<dbReference type="EMBL" id="AGQR02003108">
    <property type="protein sequence ID" value="PIL97568.1"/>
    <property type="molecule type" value="Genomic_DNA"/>
</dbReference>
<feature type="compositionally biased region" description="Low complexity" evidence="4">
    <location>
        <begin position="1033"/>
        <end position="1053"/>
    </location>
</feature>
<evidence type="ECO:0000256" key="1">
    <source>
        <dbReference type="ARBA" id="ARBA00009375"/>
    </source>
</evidence>
<feature type="region of interest" description="Disordered" evidence="4">
    <location>
        <begin position="1409"/>
        <end position="1465"/>
    </location>
</feature>
<feature type="compositionally biased region" description="Acidic residues" evidence="4">
    <location>
        <begin position="705"/>
        <end position="715"/>
    </location>
</feature>
<feature type="region of interest" description="Disordered" evidence="4">
    <location>
        <begin position="560"/>
        <end position="611"/>
    </location>
</feature>
<accession>A0A2G8XSA5</accession>
<keyword evidence="5" id="KW-0812">Transmembrane</keyword>
<feature type="compositionally biased region" description="Basic and acidic residues" evidence="4">
    <location>
        <begin position="756"/>
        <end position="786"/>
    </location>
</feature>
<dbReference type="InterPro" id="IPR020103">
    <property type="entry name" value="PsdUridine_synth_cat_dom_sf"/>
</dbReference>
<evidence type="ECO:0000313" key="8">
    <source>
        <dbReference type="Proteomes" id="UP000236343"/>
    </source>
</evidence>
<feature type="region of interest" description="Disordered" evidence="4">
    <location>
        <begin position="756"/>
        <end position="866"/>
    </location>
</feature>
<feature type="compositionally biased region" description="Basic and acidic residues" evidence="4">
    <location>
        <begin position="837"/>
        <end position="848"/>
    </location>
</feature>
<dbReference type="Proteomes" id="UP000236343">
    <property type="component" value="Unassembled WGS sequence"/>
</dbReference>
<evidence type="ECO:0000256" key="4">
    <source>
        <dbReference type="SAM" id="MobiDB-lite"/>
    </source>
</evidence>
<feature type="region of interest" description="Disordered" evidence="4">
    <location>
        <begin position="387"/>
        <end position="417"/>
    </location>
</feature>
<dbReference type="InterPro" id="IPR020094">
    <property type="entry name" value="TruA/RsuA/RluB/E/F_N"/>
</dbReference>
<keyword evidence="3" id="KW-0413">Isomerase</keyword>
<feature type="compositionally biased region" description="Polar residues" evidence="4">
    <location>
        <begin position="787"/>
        <end position="805"/>
    </location>
</feature>
<organism evidence="7 8">
    <name type="scientific">Toxoplasma gondii COUG</name>
    <dbReference type="NCBI Taxonomy" id="1074873"/>
    <lineage>
        <taxon>Eukaryota</taxon>
        <taxon>Sar</taxon>
        <taxon>Alveolata</taxon>
        <taxon>Apicomplexa</taxon>
        <taxon>Conoidasida</taxon>
        <taxon>Coccidia</taxon>
        <taxon>Eucoccidiorida</taxon>
        <taxon>Eimeriorina</taxon>
        <taxon>Sarcocystidae</taxon>
        <taxon>Toxoplasma</taxon>
    </lineage>
</organism>
<feature type="compositionally biased region" description="Acidic residues" evidence="4">
    <location>
        <begin position="818"/>
        <end position="836"/>
    </location>
</feature>
<comment type="caution">
    <text evidence="7">The sequence shown here is derived from an EMBL/GenBank/DDBJ whole genome shotgun (WGS) entry which is preliminary data.</text>
</comment>
<dbReference type="InterPro" id="IPR020095">
    <property type="entry name" value="PsdUridine_synth_TruA_C"/>
</dbReference>
<dbReference type="GO" id="GO:0031119">
    <property type="term" value="P:tRNA pseudouridine synthesis"/>
    <property type="evidence" value="ECO:0007669"/>
    <property type="project" value="TreeGrafter"/>
</dbReference>
<feature type="domain" description="Pseudouridine synthase I TruA alpha/beta" evidence="6">
    <location>
        <begin position="1365"/>
        <end position="1412"/>
    </location>
</feature>
<feature type="compositionally biased region" description="Low complexity" evidence="4">
    <location>
        <begin position="395"/>
        <end position="417"/>
    </location>
</feature>
<dbReference type="VEuPathDB" id="ToxoDB:TGCOUG_211450"/>
<keyword evidence="5" id="KW-1133">Transmembrane helix</keyword>
<feature type="transmembrane region" description="Helical" evidence="5">
    <location>
        <begin position="125"/>
        <end position="146"/>
    </location>
</feature>
<protein>
    <submittedName>
        <fullName evidence="7">tRNA pseudouridine synthase</fullName>
    </submittedName>
</protein>
<dbReference type="GO" id="GO:0003723">
    <property type="term" value="F:RNA binding"/>
    <property type="evidence" value="ECO:0007669"/>
    <property type="project" value="InterPro"/>
</dbReference>
<evidence type="ECO:0000256" key="2">
    <source>
        <dbReference type="ARBA" id="ARBA00022694"/>
    </source>
</evidence>
<keyword evidence="2" id="KW-0819">tRNA processing</keyword>
<feature type="compositionally biased region" description="Basic and acidic residues" evidence="4">
    <location>
        <begin position="959"/>
        <end position="1008"/>
    </location>
</feature>
<name>A0A2G8XSA5_TOXGO</name>
<feature type="compositionally biased region" description="Basic and acidic residues" evidence="4">
    <location>
        <begin position="1451"/>
        <end position="1465"/>
    </location>
</feature>
<evidence type="ECO:0000313" key="7">
    <source>
        <dbReference type="EMBL" id="PIL97568.1"/>
    </source>
</evidence>
<feature type="region of interest" description="Disordered" evidence="4">
    <location>
        <begin position="951"/>
        <end position="1061"/>
    </location>
</feature>
<evidence type="ECO:0000259" key="6">
    <source>
        <dbReference type="Pfam" id="PF01416"/>
    </source>
</evidence>
<dbReference type="Pfam" id="PF01416">
    <property type="entry name" value="PseudoU_synth_1"/>
    <property type="match status" value="1"/>
</dbReference>
<feature type="region of interest" description="Disordered" evidence="4">
    <location>
        <begin position="652"/>
        <end position="718"/>
    </location>
</feature>
<keyword evidence="5" id="KW-0472">Membrane</keyword>
<feature type="region of interest" description="Disordered" evidence="4">
    <location>
        <begin position="1286"/>
        <end position="1337"/>
    </location>
</feature>
<proteinExistence type="inferred from homology"/>
<feature type="region of interest" description="Disordered" evidence="4">
    <location>
        <begin position="1115"/>
        <end position="1205"/>
    </location>
</feature>
<feature type="compositionally biased region" description="Polar residues" evidence="4">
    <location>
        <begin position="1435"/>
        <end position="1450"/>
    </location>
</feature>
<sequence>MKIFSSLLSSFCLSSCLGPSPHTLPLFAVSSLPRFLHAKDMRLVILFNRTLSGPLSFLLCVFFVFIIFLFIFFLFIFFLFFLFIFFLFCFLYLPRFSSFPLLYLSRGCTRNKCSGRDRSSHRSHICLFCALLIFSFSVFPFFTLSLSSAPSPSSCSSSSSLFSSPFFSRASSSSSFFSSSLFSSPFSSLLVAEALPVSRSWSDTRSRGSREFGVARTSLFPEVDSSLPLSLEKGGRGTLLSSPSRLSALFPDVQSPFLSGASPACLLSPPSSSKHQSRLPSLRRRHPVAGFFAVFRGDTAGRPWSFLSCPQSKNAVFSLFSSSSTSFFFENRTRLTWPEFSSACDDTRCSRSTLSAEWRSQPPFSSSFPRESSFALPVSRVARQALHMSPPRPHSSVCDSRSSSACWSRSSPPSSSSVSYRLLSSPCFHSSSSRCFRFPSSPCSFSLGTLCSRSFASRSSSSHSACLSSSPSPPSSSYAVLSPPCLPPLSSSPSPPSSLPRLTSSLASLPSSENVHALPSGVSVVPQTNLLLLVAYDGSNFSGWAANLSPPERTLLVASPLTSQSDSSPSPPSSSFPDSSSPTASRSVPASSSSSLSASSTSASPSLSRAPKQLRTVEWVLRQAFAAVHPLSRRRQRDILALLWRKTFLDVSQQAAESRPRGTLAASSGEGEATREATGEEEPSGEKATREPAKARRPRAAADVTEAEPTDELDVCSEAKKHDLGVARPASESQEDAFLQAFVERRRREWQVLLGEVRRAEQQARESLKKEREASSEEWERNKHSTEAPSSLQNARASQAKRTQQPPSPHTAPATEPDGQEANEAEQDEKGEENVDDDHGLDTFREDPDLVPNVDDEKDEASRIASRMPLVAPPIVLRPASRTDRGVHAAGAICQYVSYYHPLHIPLESFAAGVNRRLPPDVRILAALDLNLLADQGLFLDYSKPLLPGCADAGQDSSETSKGREGEGTHREGNTNDDSNKEEDNRDDESKGVEHKGEGNQGEHRGEAEGDTTQTGVTVTCGREDESRETRMGASDGSSPSSASPAGSKKLSPLHASADSATLRSGVPTVYQLSQKKHYTYFLSLAPAVFPPLRHGCWALAEDARLRNWALQMLNFSGNRGPGKKTPGRRSEEERENEDLREGGEATHTRRGEAEKDETASSSWQRGGGLPGDRPGAKDVPRGQAKSLWGSPTIARGPNLETESEKGGCALAQRKTNLFKVLSFDLDEMKQAAKALEGHHSFAAFRCEYSGKEKARHLHRDNPFCTVESVSIAPLDFDPWPHPPCASPPLMASPAPPRPLSDGETERQAHAAETPPVSRKRTGQTSTGKSEAATEQLSRFRGASVLSRAPAVFSSPAFRDGRDLPQGLRIDFVGNRFLYKMVRKMVGALVQVALGRLSVDDIRCALEHGRLPPTGGEKASGKSCTFSREDAAGSTPLQSLRTDCRMTSQANDERDKRGSNIEESRASSFVRSTNIDISEFRDSGILCAPPQGLTLQKVFLPEFIESRLYNTGSPVSEE</sequence>
<dbReference type="Gene3D" id="3.30.70.580">
    <property type="entry name" value="Pseudouridine synthase I, catalytic domain, N-terminal subdomain"/>
    <property type="match status" value="1"/>
</dbReference>
<evidence type="ECO:0000256" key="5">
    <source>
        <dbReference type="SAM" id="Phobius"/>
    </source>
</evidence>
<feature type="compositionally biased region" description="Basic and acidic residues" evidence="4">
    <location>
        <begin position="672"/>
        <end position="694"/>
    </location>
</feature>
<dbReference type="PANTHER" id="PTHR11142">
    <property type="entry name" value="PSEUDOURIDYLATE SYNTHASE"/>
    <property type="match status" value="1"/>
</dbReference>
<reference evidence="7 8" key="1">
    <citation type="journal article" date="2016" name="Nat. Commun.">
        <title>Local admixture of amplified and diversified secreted pathogenesis determinants shapes mosaic Toxoplasma gondii genomes.</title>
        <authorList>
            <person name="Lorenzi H."/>
            <person name="Khan A."/>
            <person name="Behnke M.S."/>
            <person name="Namasivayam S."/>
            <person name="Swapna L.S."/>
            <person name="Hadjithomas M."/>
            <person name="Karamycheva S."/>
            <person name="Pinney D."/>
            <person name="Brunk B.P."/>
            <person name="Ajioka J.W."/>
            <person name="Ajzenberg D."/>
            <person name="Boothroyd J.C."/>
            <person name="Boyle J.P."/>
            <person name="Darde M.L."/>
            <person name="Diaz-Miranda M.A."/>
            <person name="Dubey J.P."/>
            <person name="Fritz H.M."/>
            <person name="Gennari S.M."/>
            <person name="Gregory B.D."/>
            <person name="Kim K."/>
            <person name="Saeij J.P."/>
            <person name="Su C."/>
            <person name="White M.W."/>
            <person name="Zhu X.Q."/>
            <person name="Howe D.K."/>
            <person name="Rosenthal B.M."/>
            <person name="Grigg M.E."/>
            <person name="Parkinson J."/>
            <person name="Liu L."/>
            <person name="Kissinger J.C."/>
            <person name="Roos D.S."/>
            <person name="Sibley L.D."/>
        </authorList>
    </citation>
    <scope>NUCLEOTIDE SEQUENCE [LARGE SCALE GENOMIC DNA]</scope>
    <source>
        <strain evidence="7 8">COUG</strain>
    </source>
</reference>
<comment type="similarity">
    <text evidence="1">Belongs to the tRNA pseudouridine synthase TruA family.</text>
</comment>
<dbReference type="PANTHER" id="PTHR11142:SF0">
    <property type="entry name" value="TRNA PSEUDOURIDINE SYNTHASE-LIKE 1"/>
    <property type="match status" value="1"/>
</dbReference>
<feature type="transmembrane region" description="Helical" evidence="5">
    <location>
        <begin position="55"/>
        <end position="88"/>
    </location>
</feature>
<gene>
    <name evidence="7" type="ORF">TGCOUG_211450</name>
</gene>
<evidence type="ECO:0000256" key="3">
    <source>
        <dbReference type="ARBA" id="ARBA00023235"/>
    </source>
</evidence>
<feature type="compositionally biased region" description="Low complexity" evidence="4">
    <location>
        <begin position="575"/>
        <end position="611"/>
    </location>
</feature>
<dbReference type="Gene3D" id="3.30.70.660">
    <property type="entry name" value="Pseudouridine synthase I, catalytic domain, C-terminal subdomain"/>
    <property type="match status" value="1"/>
</dbReference>
<feature type="compositionally biased region" description="Basic and acidic residues" evidence="4">
    <location>
        <begin position="1129"/>
        <end position="1159"/>
    </location>
</feature>
<feature type="compositionally biased region" description="Basic and acidic residues" evidence="4">
    <location>
        <begin position="1022"/>
        <end position="1031"/>
    </location>
</feature>